<comment type="similarity">
    <text evidence="2">Belongs to the FIS1 family.</text>
</comment>
<evidence type="ECO:0008006" key="11">
    <source>
        <dbReference type="Google" id="ProtNLM"/>
    </source>
</evidence>
<evidence type="ECO:0000256" key="9">
    <source>
        <dbReference type="SAM" id="Phobius"/>
    </source>
</evidence>
<organism evidence="10">
    <name type="scientific">Cryptomonas curvata</name>
    <dbReference type="NCBI Taxonomy" id="233186"/>
    <lineage>
        <taxon>Eukaryota</taxon>
        <taxon>Cryptophyceae</taxon>
        <taxon>Cryptomonadales</taxon>
        <taxon>Cryptomonadaceae</taxon>
        <taxon>Cryptomonas</taxon>
    </lineage>
</organism>
<evidence type="ECO:0000256" key="4">
    <source>
        <dbReference type="ARBA" id="ARBA00022787"/>
    </source>
</evidence>
<keyword evidence="8" id="KW-0802">TPR repeat</keyword>
<protein>
    <recommendedName>
        <fullName evidence="11">Mitochondrial fission 1 protein</fullName>
    </recommendedName>
</protein>
<evidence type="ECO:0000313" key="10">
    <source>
        <dbReference type="EMBL" id="CAD8631881.1"/>
    </source>
</evidence>
<feature type="repeat" description="TPR" evidence="8">
    <location>
        <begin position="79"/>
        <end position="112"/>
    </location>
</feature>
<dbReference type="Pfam" id="PF14853">
    <property type="entry name" value="Fis1_TPR_C"/>
    <property type="match status" value="1"/>
</dbReference>
<keyword evidence="6" id="KW-0496">Mitochondrion</keyword>
<dbReference type="GO" id="GO:0005741">
    <property type="term" value="C:mitochondrial outer membrane"/>
    <property type="evidence" value="ECO:0007669"/>
    <property type="project" value="UniProtKB-SubCell"/>
</dbReference>
<evidence type="ECO:0000256" key="7">
    <source>
        <dbReference type="ARBA" id="ARBA00023136"/>
    </source>
</evidence>
<keyword evidence="5 9" id="KW-1133">Transmembrane helix</keyword>
<dbReference type="GO" id="GO:0005778">
    <property type="term" value="C:peroxisomal membrane"/>
    <property type="evidence" value="ECO:0007669"/>
    <property type="project" value="TreeGrafter"/>
</dbReference>
<dbReference type="InterPro" id="IPR011990">
    <property type="entry name" value="TPR-like_helical_dom_sf"/>
</dbReference>
<comment type="subcellular location">
    <subcellularLocation>
        <location evidence="1">Mitochondrion outer membrane</location>
        <topology evidence="1">Single-pass membrane protein</topology>
    </subcellularLocation>
</comment>
<evidence type="ECO:0000256" key="1">
    <source>
        <dbReference type="ARBA" id="ARBA00004572"/>
    </source>
</evidence>
<dbReference type="InterPro" id="IPR019734">
    <property type="entry name" value="TPR_rpt"/>
</dbReference>
<keyword evidence="7 9" id="KW-0472">Membrane</keyword>
<evidence type="ECO:0000256" key="5">
    <source>
        <dbReference type="ARBA" id="ARBA00022989"/>
    </source>
</evidence>
<dbReference type="Gene3D" id="1.25.40.10">
    <property type="entry name" value="Tetratricopeptide repeat domain"/>
    <property type="match status" value="1"/>
</dbReference>
<dbReference type="PROSITE" id="PS50005">
    <property type="entry name" value="TPR"/>
    <property type="match status" value="1"/>
</dbReference>
<dbReference type="EMBL" id="HBEZ01017337">
    <property type="protein sequence ID" value="CAD8631881.1"/>
    <property type="molecule type" value="Transcribed_RNA"/>
</dbReference>
<name>A0A7S0M7Z8_9CRYP</name>
<dbReference type="Pfam" id="PF14852">
    <property type="entry name" value="Fis1_TPR_N"/>
    <property type="match status" value="1"/>
</dbReference>
<dbReference type="GO" id="GO:0016559">
    <property type="term" value="P:peroxisome fission"/>
    <property type="evidence" value="ECO:0007669"/>
    <property type="project" value="TreeGrafter"/>
</dbReference>
<dbReference type="SUPFAM" id="SSF48452">
    <property type="entry name" value="TPR-like"/>
    <property type="match status" value="1"/>
</dbReference>
<proteinExistence type="inferred from homology"/>
<reference evidence="10" key="1">
    <citation type="submission" date="2021-01" db="EMBL/GenBank/DDBJ databases">
        <authorList>
            <person name="Corre E."/>
            <person name="Pelletier E."/>
            <person name="Niang G."/>
            <person name="Scheremetjew M."/>
            <person name="Finn R."/>
            <person name="Kale V."/>
            <person name="Holt S."/>
            <person name="Cochrane G."/>
            <person name="Meng A."/>
            <person name="Brown T."/>
            <person name="Cohen L."/>
        </authorList>
    </citation>
    <scope>NUCLEOTIDE SEQUENCE</scope>
    <source>
        <strain evidence="10">CCAP979/52</strain>
    </source>
</reference>
<evidence type="ECO:0000256" key="3">
    <source>
        <dbReference type="ARBA" id="ARBA00022692"/>
    </source>
</evidence>
<dbReference type="GO" id="GO:0000266">
    <property type="term" value="P:mitochondrial fission"/>
    <property type="evidence" value="ECO:0007669"/>
    <property type="project" value="InterPro"/>
</dbReference>
<evidence type="ECO:0000256" key="2">
    <source>
        <dbReference type="ARBA" id="ARBA00008937"/>
    </source>
</evidence>
<gene>
    <name evidence="10" type="ORF">CCUR1050_LOCUS9561</name>
</gene>
<dbReference type="InterPro" id="IPR028058">
    <property type="entry name" value="Fis1_TPR_N"/>
</dbReference>
<evidence type="ECO:0000256" key="6">
    <source>
        <dbReference type="ARBA" id="ARBA00023128"/>
    </source>
</evidence>
<dbReference type="AlphaFoldDB" id="A0A7S0M7Z8"/>
<evidence type="ECO:0000256" key="8">
    <source>
        <dbReference type="PROSITE-ProRule" id="PRU00339"/>
    </source>
</evidence>
<dbReference type="PANTHER" id="PTHR13247:SF0">
    <property type="entry name" value="MITOCHONDRIAL FISSION 1 PROTEIN"/>
    <property type="match status" value="1"/>
</dbReference>
<dbReference type="InterPro" id="IPR028061">
    <property type="entry name" value="Fis1_TPR_C"/>
</dbReference>
<dbReference type="GO" id="GO:0000422">
    <property type="term" value="P:autophagy of mitochondrion"/>
    <property type="evidence" value="ECO:0007669"/>
    <property type="project" value="TreeGrafter"/>
</dbReference>
<accession>A0A7S0M7Z8</accession>
<sequence>MAGSAEVALERLKADERLDISSQLQAARLAYFKALDTHEDLDRAKFTYAWCLIHQKSRDEMKMGASLLWELTGNKELRRDSLFYIATVQFRMEQYLDARKTLEKLLAADPDNRQAQDLKAAVEKVLRHDGAVGLALLSGAAVAVFAVGAALIKRR</sequence>
<feature type="transmembrane region" description="Helical" evidence="9">
    <location>
        <begin position="131"/>
        <end position="152"/>
    </location>
</feature>
<dbReference type="InterPro" id="IPR016543">
    <property type="entry name" value="Fis1"/>
</dbReference>
<keyword evidence="4" id="KW-1000">Mitochondrion outer membrane</keyword>
<keyword evidence="3 9" id="KW-0812">Transmembrane</keyword>
<dbReference type="PANTHER" id="PTHR13247">
    <property type="entry name" value="TETRATRICOPEPTIDE REPEAT PROTEIN 11 TPR REPEAT PROTEIN 11"/>
    <property type="match status" value="1"/>
</dbReference>